<reference evidence="1" key="1">
    <citation type="submission" date="2020-11" db="EMBL/GenBank/DDBJ databases">
        <authorList>
            <person name="Tran Van P."/>
        </authorList>
    </citation>
    <scope>NUCLEOTIDE SEQUENCE</scope>
</reference>
<evidence type="ECO:0000313" key="2">
    <source>
        <dbReference type="Proteomes" id="UP000728032"/>
    </source>
</evidence>
<name>A0A7R9QL12_9ACAR</name>
<dbReference type="Proteomes" id="UP000728032">
    <property type="component" value="Unassembled WGS sequence"/>
</dbReference>
<sequence>MPGFHKKRVIGVCDEEFDEYTCGFDRNRVVGVSDEDLQEFSCGICLEIFVDPMSMLGVIGRARHHLNKYHIESKFWSIAEAGYDLRTSISVSIDAILNNNSYKDISTYIINALNGCEEGKGCWSKRWNCVVLSRSGGESDICAVDDYFRVSFGDLFIVIFSVQN</sequence>
<protein>
    <submittedName>
        <fullName evidence="1">Uncharacterized protein</fullName>
    </submittedName>
</protein>
<keyword evidence="2" id="KW-1185">Reference proteome</keyword>
<dbReference type="EMBL" id="CAJPVJ010003041">
    <property type="protein sequence ID" value="CAG2167109.1"/>
    <property type="molecule type" value="Genomic_DNA"/>
</dbReference>
<dbReference type="EMBL" id="OC917866">
    <property type="protein sequence ID" value="CAD7648166.1"/>
    <property type="molecule type" value="Genomic_DNA"/>
</dbReference>
<evidence type="ECO:0000313" key="1">
    <source>
        <dbReference type="EMBL" id="CAD7648166.1"/>
    </source>
</evidence>
<proteinExistence type="predicted"/>
<accession>A0A7R9QL12</accession>
<dbReference type="AlphaFoldDB" id="A0A7R9QL12"/>
<organism evidence="1">
    <name type="scientific">Oppiella nova</name>
    <dbReference type="NCBI Taxonomy" id="334625"/>
    <lineage>
        <taxon>Eukaryota</taxon>
        <taxon>Metazoa</taxon>
        <taxon>Ecdysozoa</taxon>
        <taxon>Arthropoda</taxon>
        <taxon>Chelicerata</taxon>
        <taxon>Arachnida</taxon>
        <taxon>Acari</taxon>
        <taxon>Acariformes</taxon>
        <taxon>Sarcoptiformes</taxon>
        <taxon>Oribatida</taxon>
        <taxon>Brachypylina</taxon>
        <taxon>Oppioidea</taxon>
        <taxon>Oppiidae</taxon>
        <taxon>Oppiella</taxon>
    </lineage>
</organism>
<dbReference type="OrthoDB" id="10510785at2759"/>
<gene>
    <name evidence="1" type="ORF">ONB1V03_LOCUS6621</name>
</gene>